<name>A0A0G3EP69_9BURK</name>
<evidence type="ECO:0000313" key="2">
    <source>
        <dbReference type="Proteomes" id="UP000036700"/>
    </source>
</evidence>
<dbReference type="AlphaFoldDB" id="A0A0G3EP69"/>
<sequence>MGMTGCPMGDGAAIECRSYVVTRSEPTGRHFMHELMQSVQFSCALSADIMGPLKHHSQGG</sequence>
<dbReference type="KEGG" id="ptx:ABW99_01555"/>
<proteinExistence type="predicted"/>
<protein>
    <submittedName>
        <fullName evidence="1">Uncharacterized protein</fullName>
    </submittedName>
</protein>
<dbReference type="STRING" id="445709.ABW99_01555"/>
<dbReference type="PATRIC" id="fig|445709.3.peg.343"/>
<gene>
    <name evidence="1" type="ORF">ABW99_01555</name>
</gene>
<accession>A0A0G3EP69</accession>
<reference evidence="2" key="1">
    <citation type="submission" date="2015-06" db="EMBL/GenBank/DDBJ databases">
        <authorList>
            <person name="Lim Y.L."/>
            <person name="Ee R."/>
            <person name="Yong D."/>
            <person name="How K.Y."/>
            <person name="Yin W.F."/>
            <person name="Chan K.G."/>
        </authorList>
    </citation>
    <scope>NUCLEOTIDE SEQUENCE [LARGE SCALE GENOMIC DNA]</scope>
    <source>
        <strain evidence="2">DSM 25325</strain>
    </source>
</reference>
<evidence type="ECO:0000313" key="1">
    <source>
        <dbReference type="EMBL" id="AKJ67107.1"/>
    </source>
</evidence>
<dbReference type="EMBL" id="CP011568">
    <property type="protein sequence ID" value="AKJ67107.1"/>
    <property type="molecule type" value="Genomic_DNA"/>
</dbReference>
<organism evidence="1 2">
    <name type="scientific">Pandoraea thiooxydans</name>
    <dbReference type="NCBI Taxonomy" id="445709"/>
    <lineage>
        <taxon>Bacteria</taxon>
        <taxon>Pseudomonadati</taxon>
        <taxon>Pseudomonadota</taxon>
        <taxon>Betaproteobacteria</taxon>
        <taxon>Burkholderiales</taxon>
        <taxon>Burkholderiaceae</taxon>
        <taxon>Pandoraea</taxon>
    </lineage>
</organism>
<keyword evidence="2" id="KW-1185">Reference proteome</keyword>
<dbReference type="Proteomes" id="UP000036700">
    <property type="component" value="Chromosome"/>
</dbReference>